<feature type="non-terminal residue" evidence="1">
    <location>
        <position position="58"/>
    </location>
</feature>
<dbReference type="AlphaFoldDB" id="A0A9N8WLF2"/>
<evidence type="ECO:0000313" key="1">
    <source>
        <dbReference type="EMBL" id="CAG8493512.1"/>
    </source>
</evidence>
<accession>A0A9N8WLF2</accession>
<feature type="non-terminal residue" evidence="1">
    <location>
        <position position="1"/>
    </location>
</feature>
<name>A0A9N8WLF2_9GLOM</name>
<keyword evidence="2" id="KW-1185">Reference proteome</keyword>
<evidence type="ECO:0000313" key="2">
    <source>
        <dbReference type="Proteomes" id="UP000789570"/>
    </source>
</evidence>
<organism evidence="1 2">
    <name type="scientific">Funneliformis caledonium</name>
    <dbReference type="NCBI Taxonomy" id="1117310"/>
    <lineage>
        <taxon>Eukaryota</taxon>
        <taxon>Fungi</taxon>
        <taxon>Fungi incertae sedis</taxon>
        <taxon>Mucoromycota</taxon>
        <taxon>Glomeromycotina</taxon>
        <taxon>Glomeromycetes</taxon>
        <taxon>Glomerales</taxon>
        <taxon>Glomeraceae</taxon>
        <taxon>Funneliformis</taxon>
    </lineage>
</organism>
<proteinExistence type="predicted"/>
<comment type="caution">
    <text evidence="1">The sequence shown here is derived from an EMBL/GenBank/DDBJ whole genome shotgun (WGS) entry which is preliminary data.</text>
</comment>
<reference evidence="1" key="1">
    <citation type="submission" date="2021-06" db="EMBL/GenBank/DDBJ databases">
        <authorList>
            <person name="Kallberg Y."/>
            <person name="Tangrot J."/>
            <person name="Rosling A."/>
        </authorList>
    </citation>
    <scope>NUCLEOTIDE SEQUENCE</scope>
    <source>
        <strain evidence="1">UK204</strain>
    </source>
</reference>
<dbReference type="EMBL" id="CAJVPQ010000576">
    <property type="protein sequence ID" value="CAG8493512.1"/>
    <property type="molecule type" value="Genomic_DNA"/>
</dbReference>
<gene>
    <name evidence="1" type="ORF">FCALED_LOCUS3338</name>
</gene>
<dbReference type="Proteomes" id="UP000789570">
    <property type="component" value="Unassembled WGS sequence"/>
</dbReference>
<sequence>TRIMTGRIHNIFPNFSTYNIIANGKLESHLDNRLRDLIKEVESYDNDLNETTLTLQES</sequence>
<protein>
    <submittedName>
        <fullName evidence="1">1645_t:CDS:1</fullName>
    </submittedName>
</protein>